<proteinExistence type="predicted"/>
<evidence type="ECO:0000313" key="2">
    <source>
        <dbReference type="Proteomes" id="UP000467700"/>
    </source>
</evidence>
<dbReference type="AlphaFoldDB" id="A0A8S0VS16"/>
<dbReference type="EMBL" id="CACVBS010000049">
    <property type="protein sequence ID" value="CAA7265539.1"/>
    <property type="molecule type" value="Genomic_DNA"/>
</dbReference>
<comment type="caution">
    <text evidence="1">The sequence shown here is derived from an EMBL/GenBank/DDBJ whole genome shotgun (WGS) entry which is preliminary data.</text>
</comment>
<reference evidence="1 2" key="1">
    <citation type="submission" date="2020-01" db="EMBL/GenBank/DDBJ databases">
        <authorList>
            <person name="Gupta K D."/>
        </authorList>
    </citation>
    <scope>NUCLEOTIDE SEQUENCE [LARGE SCALE GENOMIC DNA]</scope>
</reference>
<accession>A0A8S0VS16</accession>
<sequence length="249" mass="27268">MTPKRPRDLLKDVLEFLLEDWDTNVVATLKTLEPDQAAVLVTYIAQQAGIMDRQIKKSRLALLSFSSSKWAEVAPHFGLSGAVEHLQLEPFSSPSFDLPEPAMVPTTYSPGGVVEHKDILIANITWEHFCSNMIPAANKIFSVLMHGYLESVEATVTLCQARDQSEDSSDNGSLPSHQMIDKPSILASTSVISQCMGASSRIHPSLAALENGLALAKQAYEELQKCTLVGATDQFKKSPTDTLDLLSRR</sequence>
<name>A0A8S0VS16_CYCAE</name>
<protein>
    <submittedName>
        <fullName evidence="1">Uncharacterized protein</fullName>
    </submittedName>
</protein>
<dbReference type="OrthoDB" id="3248548at2759"/>
<evidence type="ECO:0000313" key="1">
    <source>
        <dbReference type="EMBL" id="CAA7265539.1"/>
    </source>
</evidence>
<dbReference type="Proteomes" id="UP000467700">
    <property type="component" value="Unassembled WGS sequence"/>
</dbReference>
<organism evidence="1 2">
    <name type="scientific">Cyclocybe aegerita</name>
    <name type="common">Black poplar mushroom</name>
    <name type="synonym">Agrocybe aegerita</name>
    <dbReference type="NCBI Taxonomy" id="1973307"/>
    <lineage>
        <taxon>Eukaryota</taxon>
        <taxon>Fungi</taxon>
        <taxon>Dikarya</taxon>
        <taxon>Basidiomycota</taxon>
        <taxon>Agaricomycotina</taxon>
        <taxon>Agaricomycetes</taxon>
        <taxon>Agaricomycetidae</taxon>
        <taxon>Agaricales</taxon>
        <taxon>Agaricineae</taxon>
        <taxon>Bolbitiaceae</taxon>
        <taxon>Cyclocybe</taxon>
    </lineage>
</organism>
<keyword evidence="2" id="KW-1185">Reference proteome</keyword>
<gene>
    <name evidence="1" type="ORF">AAE3_LOCUS7757</name>
</gene>